<evidence type="ECO:0000313" key="3">
    <source>
        <dbReference type="Proteomes" id="UP001209922"/>
    </source>
</evidence>
<proteinExistence type="predicted"/>
<keyword evidence="1" id="KW-0472">Membrane</keyword>
<keyword evidence="1" id="KW-0812">Transmembrane</keyword>
<keyword evidence="1" id="KW-1133">Transmembrane helix</keyword>
<sequence>MDDRHRRHDRTATAPEPFWQRLRAITLYPLRGPALYSMVALTLCTLLGMLPGIGWILAIVTWLAIYRYSFEILRETAHGRMQSPEHTLGSSDGTVLRLIALMLLLGIFIVVVAVLAGPVAALLALLVVVFLQPGCVISLALDGSLRTAANPATSLTLATRIGWPYLAAFGLLFVIQASALTAGRWVHAWLPPIVGDLALTFFSIWGLFAAFHLMGYLVYQYHEALGFEPEGAAEALARHDPDQALLDEAGQYVRDGHADAALDSLRGAIRSRAVGVSVHELYQRLLRSAGRPDQLREHTRQYINRLVMEKQERRALALLREALDSDPDFTPMQQEHAALLAERARLAGQFQLATDALLAMLRAWPRAAEAPQWALQAALLLAERFGRDADARQLLEQALQQCEDEEQQSKLQAALKALATAPA</sequence>
<evidence type="ECO:0008006" key="4">
    <source>
        <dbReference type="Google" id="ProtNLM"/>
    </source>
</evidence>
<gene>
    <name evidence="2" type="ORF">OK345_00305</name>
</gene>
<feature type="transmembrane region" description="Helical" evidence="1">
    <location>
        <begin position="35"/>
        <end position="65"/>
    </location>
</feature>
<protein>
    <recommendedName>
        <fullName evidence="4">Tetratricopeptide repeat protein</fullName>
    </recommendedName>
</protein>
<keyword evidence="3" id="KW-1185">Reference proteome</keyword>
<feature type="transmembrane region" description="Helical" evidence="1">
    <location>
        <begin position="197"/>
        <end position="219"/>
    </location>
</feature>
<dbReference type="Proteomes" id="UP001209922">
    <property type="component" value="Unassembled WGS sequence"/>
</dbReference>
<accession>A0ABT3JRZ1</accession>
<feature type="transmembrane region" description="Helical" evidence="1">
    <location>
        <begin position="162"/>
        <end position="185"/>
    </location>
</feature>
<dbReference type="RefSeq" id="WP_265125167.1">
    <property type="nucleotide sequence ID" value="NZ_JAPCHY010000001.1"/>
</dbReference>
<dbReference type="EMBL" id="JAPCHY010000001">
    <property type="protein sequence ID" value="MCW4470959.1"/>
    <property type="molecule type" value="Genomic_DNA"/>
</dbReference>
<comment type="caution">
    <text evidence="2">The sequence shown here is derived from an EMBL/GenBank/DDBJ whole genome shotgun (WGS) entry which is preliminary data.</text>
</comment>
<dbReference type="InterPro" id="IPR011990">
    <property type="entry name" value="TPR-like_helical_dom_sf"/>
</dbReference>
<reference evidence="2 3" key="1">
    <citation type="submission" date="2022-10" db="EMBL/GenBank/DDBJ databases">
        <title>Xanthomonas sp. H13-6.</title>
        <authorList>
            <person name="Liu X."/>
            <person name="Deng Z."/>
            <person name="Jiang Y."/>
            <person name="Yu T."/>
            <person name="Ai J."/>
        </authorList>
    </citation>
    <scope>NUCLEOTIDE SEQUENCE [LARGE SCALE GENOMIC DNA]</scope>
    <source>
        <strain evidence="2 3">H13-6</strain>
    </source>
</reference>
<feature type="transmembrane region" description="Helical" evidence="1">
    <location>
        <begin position="122"/>
        <end position="141"/>
    </location>
</feature>
<name>A0ABT3JRZ1_9XANT</name>
<evidence type="ECO:0000313" key="2">
    <source>
        <dbReference type="EMBL" id="MCW4470959.1"/>
    </source>
</evidence>
<organism evidence="2 3">
    <name type="scientific">Xanthomonas chitinilytica</name>
    <dbReference type="NCBI Taxonomy" id="2989819"/>
    <lineage>
        <taxon>Bacteria</taxon>
        <taxon>Pseudomonadati</taxon>
        <taxon>Pseudomonadota</taxon>
        <taxon>Gammaproteobacteria</taxon>
        <taxon>Lysobacterales</taxon>
        <taxon>Lysobacteraceae</taxon>
        <taxon>Xanthomonas</taxon>
    </lineage>
</organism>
<feature type="transmembrane region" description="Helical" evidence="1">
    <location>
        <begin position="95"/>
        <end position="116"/>
    </location>
</feature>
<evidence type="ECO:0000256" key="1">
    <source>
        <dbReference type="SAM" id="Phobius"/>
    </source>
</evidence>
<dbReference type="Gene3D" id="1.25.40.10">
    <property type="entry name" value="Tetratricopeptide repeat domain"/>
    <property type="match status" value="1"/>
</dbReference>